<protein>
    <submittedName>
        <fullName evidence="2">Uncharacterized protein</fullName>
    </submittedName>
</protein>
<dbReference type="EMBL" id="GGEC01011969">
    <property type="protein sequence ID" value="MBW92452.1"/>
    <property type="molecule type" value="Transcribed_RNA"/>
</dbReference>
<name>A0A2P2JG51_RHIMU</name>
<evidence type="ECO:0000313" key="2">
    <source>
        <dbReference type="EMBL" id="MBW92452.1"/>
    </source>
</evidence>
<evidence type="ECO:0000256" key="1">
    <source>
        <dbReference type="SAM" id="MobiDB-lite"/>
    </source>
</evidence>
<feature type="region of interest" description="Disordered" evidence="1">
    <location>
        <begin position="1"/>
        <end position="21"/>
    </location>
</feature>
<organism evidence="2">
    <name type="scientific">Rhizophora mucronata</name>
    <name type="common">Asiatic mangrove</name>
    <dbReference type="NCBI Taxonomy" id="61149"/>
    <lineage>
        <taxon>Eukaryota</taxon>
        <taxon>Viridiplantae</taxon>
        <taxon>Streptophyta</taxon>
        <taxon>Embryophyta</taxon>
        <taxon>Tracheophyta</taxon>
        <taxon>Spermatophyta</taxon>
        <taxon>Magnoliopsida</taxon>
        <taxon>eudicotyledons</taxon>
        <taxon>Gunneridae</taxon>
        <taxon>Pentapetalae</taxon>
        <taxon>rosids</taxon>
        <taxon>fabids</taxon>
        <taxon>Malpighiales</taxon>
        <taxon>Rhizophoraceae</taxon>
        <taxon>Rhizophora</taxon>
    </lineage>
</organism>
<accession>A0A2P2JG51</accession>
<proteinExistence type="predicted"/>
<dbReference type="AlphaFoldDB" id="A0A2P2JG51"/>
<reference evidence="2" key="1">
    <citation type="submission" date="2018-02" db="EMBL/GenBank/DDBJ databases">
        <title>Rhizophora mucronata_Transcriptome.</title>
        <authorList>
            <person name="Meera S.P."/>
            <person name="Sreeshan A."/>
            <person name="Augustine A."/>
        </authorList>
    </citation>
    <scope>NUCLEOTIDE SEQUENCE</scope>
    <source>
        <tissue evidence="2">Leaf</tissue>
    </source>
</reference>
<sequence>MPPLNPMDPKDHDTALKRVKSQSCTQFSKSTVCAHN</sequence>